<proteinExistence type="predicted"/>
<evidence type="ECO:0000256" key="1">
    <source>
        <dbReference type="SAM" id="MobiDB-lite"/>
    </source>
</evidence>
<dbReference type="EMBL" id="JAWDJR010000002">
    <property type="protein sequence ID" value="KAK9980141.1"/>
    <property type="molecule type" value="Genomic_DNA"/>
</dbReference>
<comment type="caution">
    <text evidence="2">The sequence shown here is derived from an EMBL/GenBank/DDBJ whole genome shotgun (WGS) entry which is preliminary data.</text>
</comment>
<gene>
    <name evidence="2" type="ORF">ABG768_013525</name>
</gene>
<feature type="region of interest" description="Disordered" evidence="1">
    <location>
        <begin position="143"/>
        <end position="177"/>
    </location>
</feature>
<feature type="region of interest" description="Disordered" evidence="1">
    <location>
        <begin position="1"/>
        <end position="22"/>
    </location>
</feature>
<dbReference type="Proteomes" id="UP001479290">
    <property type="component" value="Unassembled WGS sequence"/>
</dbReference>
<feature type="compositionally biased region" description="Acidic residues" evidence="1">
    <location>
        <begin position="13"/>
        <end position="22"/>
    </location>
</feature>
<accession>A0AAW2B4L2</accession>
<sequence>MHTLQALVPENPQDSDVDLSDVDDPIEDQIITPSEKRWLVTVLLKKKKRKTHSLKEPEDTPGSSSPSGPHNGTRRIWKHEDIHEEFQTSAKSRRWYIPLFGYILDLFIANYWLVYKRDCGLLNEKAMPLKRFRLAVAHSLNQVNKPASKVGRPSSSSPSPKKHYTPRPSLPKPQPDVRHDSLGHWPQHCDKQEWCNYCPKGVSRLKCQKCNVFLCLNANQECFAAYHQK</sequence>
<reference evidence="2 3" key="1">
    <citation type="submission" date="2024-05" db="EMBL/GenBank/DDBJ databases">
        <title>A high-quality chromosomal-level genome assembly of Topmouth culter (Culter alburnus).</title>
        <authorList>
            <person name="Zhao H."/>
        </authorList>
    </citation>
    <scope>NUCLEOTIDE SEQUENCE [LARGE SCALE GENOMIC DNA]</scope>
    <source>
        <strain evidence="2">CATC2023</strain>
        <tissue evidence="2">Muscle</tissue>
    </source>
</reference>
<feature type="region of interest" description="Disordered" evidence="1">
    <location>
        <begin position="48"/>
        <end position="79"/>
    </location>
</feature>
<protein>
    <recommendedName>
        <fullName evidence="4">PiggyBac transposable element-derived protein domain-containing protein</fullName>
    </recommendedName>
</protein>
<dbReference type="PANTHER" id="PTHR47272">
    <property type="entry name" value="DDE_TNP_1_7 DOMAIN-CONTAINING PROTEIN"/>
    <property type="match status" value="1"/>
</dbReference>
<dbReference type="CDD" id="cd19757">
    <property type="entry name" value="Bbox1"/>
    <property type="match status" value="1"/>
</dbReference>
<name>A0AAW2B4L2_CULAL</name>
<evidence type="ECO:0000313" key="2">
    <source>
        <dbReference type="EMBL" id="KAK9980141.1"/>
    </source>
</evidence>
<keyword evidence="3" id="KW-1185">Reference proteome</keyword>
<evidence type="ECO:0008006" key="4">
    <source>
        <dbReference type="Google" id="ProtNLM"/>
    </source>
</evidence>
<evidence type="ECO:0000313" key="3">
    <source>
        <dbReference type="Proteomes" id="UP001479290"/>
    </source>
</evidence>
<dbReference type="PANTHER" id="PTHR47272:SF2">
    <property type="entry name" value="PIGGYBAC TRANSPOSABLE ELEMENT-DERIVED PROTEIN 3-LIKE"/>
    <property type="match status" value="1"/>
</dbReference>
<organism evidence="2 3">
    <name type="scientific">Culter alburnus</name>
    <name type="common">Topmouth culter</name>
    <dbReference type="NCBI Taxonomy" id="194366"/>
    <lineage>
        <taxon>Eukaryota</taxon>
        <taxon>Metazoa</taxon>
        <taxon>Chordata</taxon>
        <taxon>Craniata</taxon>
        <taxon>Vertebrata</taxon>
        <taxon>Euteleostomi</taxon>
        <taxon>Actinopterygii</taxon>
        <taxon>Neopterygii</taxon>
        <taxon>Teleostei</taxon>
        <taxon>Ostariophysi</taxon>
        <taxon>Cypriniformes</taxon>
        <taxon>Xenocyprididae</taxon>
        <taxon>Xenocypridinae</taxon>
        <taxon>Culter</taxon>
    </lineage>
</organism>
<dbReference type="AlphaFoldDB" id="A0AAW2B4L2"/>